<dbReference type="GO" id="GO:0005829">
    <property type="term" value="C:cytosol"/>
    <property type="evidence" value="ECO:0007669"/>
    <property type="project" value="TreeGrafter"/>
</dbReference>
<organism evidence="7 8">
    <name type="scientific">Natronosporangium hydrolyticum</name>
    <dbReference type="NCBI Taxonomy" id="2811111"/>
    <lineage>
        <taxon>Bacteria</taxon>
        <taxon>Bacillati</taxon>
        <taxon>Actinomycetota</taxon>
        <taxon>Actinomycetes</taxon>
        <taxon>Micromonosporales</taxon>
        <taxon>Micromonosporaceae</taxon>
        <taxon>Natronosporangium</taxon>
    </lineage>
</organism>
<reference evidence="7" key="1">
    <citation type="submission" date="2021-02" db="EMBL/GenBank/DDBJ databases">
        <title>Natrosporangium hydrolyticum gen. nov., sp. nov, a haloalkaliphilic actinobacterium from a soda solonchak soil.</title>
        <authorList>
            <person name="Sorokin D.Y."/>
            <person name="Khijniak T.V."/>
            <person name="Zakharycheva A.P."/>
            <person name="Boueva O.V."/>
            <person name="Ariskina E.V."/>
            <person name="Hahnke R.L."/>
            <person name="Bunk B."/>
            <person name="Sproer C."/>
            <person name="Schumann P."/>
            <person name="Evtushenko L.I."/>
            <person name="Kublanov I.V."/>
        </authorList>
    </citation>
    <scope>NUCLEOTIDE SEQUENCE</scope>
    <source>
        <strain evidence="7">DSM 106523</strain>
    </source>
</reference>
<gene>
    <name evidence="7" type="ORF">JQS43_12530</name>
</gene>
<evidence type="ECO:0000259" key="6">
    <source>
        <dbReference type="SMART" id="SM00729"/>
    </source>
</evidence>
<dbReference type="InterPro" id="IPR051198">
    <property type="entry name" value="BchE-like"/>
</dbReference>
<evidence type="ECO:0000313" key="8">
    <source>
        <dbReference type="Proteomes" id="UP000662857"/>
    </source>
</evidence>
<evidence type="ECO:0000256" key="1">
    <source>
        <dbReference type="ARBA" id="ARBA00001966"/>
    </source>
</evidence>
<dbReference type="SUPFAM" id="SSF102114">
    <property type="entry name" value="Radical SAM enzymes"/>
    <property type="match status" value="1"/>
</dbReference>
<dbReference type="KEGG" id="nhy:JQS43_12530"/>
<evidence type="ECO:0000313" key="7">
    <source>
        <dbReference type="EMBL" id="QSB12555.1"/>
    </source>
</evidence>
<dbReference type="EMBL" id="CP070499">
    <property type="protein sequence ID" value="QSB12555.1"/>
    <property type="molecule type" value="Genomic_DNA"/>
</dbReference>
<dbReference type="PANTHER" id="PTHR43409:SF7">
    <property type="entry name" value="BLL1977 PROTEIN"/>
    <property type="match status" value="1"/>
</dbReference>
<dbReference type="InterPro" id="IPR023984">
    <property type="entry name" value="rSAM_ocin_1"/>
</dbReference>
<dbReference type="AlphaFoldDB" id="A0A895Y8D1"/>
<keyword evidence="2" id="KW-0949">S-adenosyl-L-methionine</keyword>
<dbReference type="SFLD" id="SFLDF00324">
    <property type="entry name" value="bacteriocin_maturation"/>
    <property type="match status" value="1"/>
</dbReference>
<dbReference type="SFLD" id="SFLDG01082">
    <property type="entry name" value="B12-binding_domain_containing"/>
    <property type="match status" value="1"/>
</dbReference>
<evidence type="ECO:0000256" key="2">
    <source>
        <dbReference type="ARBA" id="ARBA00022691"/>
    </source>
</evidence>
<keyword evidence="4" id="KW-0408">Iron</keyword>
<dbReference type="GO" id="GO:0051536">
    <property type="term" value="F:iron-sulfur cluster binding"/>
    <property type="evidence" value="ECO:0007669"/>
    <property type="project" value="UniProtKB-KW"/>
</dbReference>
<keyword evidence="5" id="KW-0411">Iron-sulfur</keyword>
<keyword evidence="3" id="KW-0479">Metal-binding</keyword>
<dbReference type="SMART" id="SM00729">
    <property type="entry name" value="Elp3"/>
    <property type="match status" value="1"/>
</dbReference>
<dbReference type="CDD" id="cd01335">
    <property type="entry name" value="Radical_SAM"/>
    <property type="match status" value="1"/>
</dbReference>
<keyword evidence="8" id="KW-1185">Reference proteome</keyword>
<protein>
    <submittedName>
        <fullName evidence="7">RiPP maturation radical SAM C-methyltransferase</fullName>
    </submittedName>
</protein>
<dbReference type="Proteomes" id="UP000662857">
    <property type="component" value="Chromosome"/>
</dbReference>
<sequence length="411" mass="45721">MVEAETYQAALAGIDGLCWRATDGEPVTNPQQAPAVPVAAIPPADLTHFFEQFARATSVSDIDPKIQLEGARGCWWGEKHHCTFCGLNGSLMGFRAKSADRLLAEITDAVRRHRTLDVVFADNIMDMGYIRDLVPKLSELDWDLRLFFEAKSNLSFAQLRALADGKVTQLQPGVESLSSNVLRLMRKGVAAWQNVRMLRDCRTLAIYPGWNILYGFPGETADDYAEVVRQMSFLRHLTPPEGCYRVVLTRFSPYFQDPSLGLINRGPSALLSKVYRLPKQELAQLGYLFESEKAGIRGEDVQALEAATRDWHTNHAGRRLVAIPDGSALRIVDERSPSPSEHVLKDPVETTAFHATLRGRSAAAVHRQLEAAGLSVSGEQVADLIHSWHEQGWMFRDGDYFVALPTGLSYD</sequence>
<dbReference type="InterPro" id="IPR006638">
    <property type="entry name" value="Elp3/MiaA/NifB-like_rSAM"/>
</dbReference>
<dbReference type="Gene3D" id="3.80.30.20">
    <property type="entry name" value="tm_1862 like domain"/>
    <property type="match status" value="1"/>
</dbReference>
<dbReference type="InterPro" id="IPR023404">
    <property type="entry name" value="rSAM_horseshoe"/>
</dbReference>
<dbReference type="GO" id="GO:0046872">
    <property type="term" value="F:metal ion binding"/>
    <property type="evidence" value="ECO:0007669"/>
    <property type="project" value="UniProtKB-KW"/>
</dbReference>
<evidence type="ECO:0000256" key="3">
    <source>
        <dbReference type="ARBA" id="ARBA00022723"/>
    </source>
</evidence>
<dbReference type="InterPro" id="IPR058240">
    <property type="entry name" value="rSAM_sf"/>
</dbReference>
<evidence type="ECO:0000256" key="4">
    <source>
        <dbReference type="ARBA" id="ARBA00023004"/>
    </source>
</evidence>
<dbReference type="GO" id="GO:0003824">
    <property type="term" value="F:catalytic activity"/>
    <property type="evidence" value="ECO:0007669"/>
    <property type="project" value="InterPro"/>
</dbReference>
<dbReference type="NCBIfam" id="TIGR03975">
    <property type="entry name" value="rSAM_ocin_1"/>
    <property type="match status" value="1"/>
</dbReference>
<feature type="domain" description="Elp3/MiaA/NifB-like radical SAM core" evidence="6">
    <location>
        <begin position="64"/>
        <end position="277"/>
    </location>
</feature>
<dbReference type="RefSeq" id="WP_239674591.1">
    <property type="nucleotide sequence ID" value="NZ_CP070499.1"/>
</dbReference>
<dbReference type="PANTHER" id="PTHR43409">
    <property type="entry name" value="ANAEROBIC MAGNESIUM-PROTOPORPHYRIN IX MONOMETHYL ESTER CYCLASE-RELATED"/>
    <property type="match status" value="1"/>
</dbReference>
<comment type="cofactor">
    <cofactor evidence="1">
        <name>[4Fe-4S] cluster</name>
        <dbReference type="ChEBI" id="CHEBI:49883"/>
    </cofactor>
</comment>
<evidence type="ECO:0000256" key="5">
    <source>
        <dbReference type="ARBA" id="ARBA00023014"/>
    </source>
</evidence>
<name>A0A895Y8D1_9ACTN</name>
<dbReference type="InterPro" id="IPR007197">
    <property type="entry name" value="rSAM"/>
</dbReference>
<proteinExistence type="predicted"/>
<accession>A0A895Y8D1</accession>
<dbReference type="Pfam" id="PF04055">
    <property type="entry name" value="Radical_SAM"/>
    <property type="match status" value="1"/>
</dbReference>
<dbReference type="SFLD" id="SFLDS00029">
    <property type="entry name" value="Radical_SAM"/>
    <property type="match status" value="1"/>
</dbReference>